<keyword evidence="4" id="KW-0677">Repeat</keyword>
<dbReference type="InterPro" id="IPR003593">
    <property type="entry name" value="AAA+_ATPase"/>
</dbReference>
<feature type="transmembrane region" description="Helical" evidence="9">
    <location>
        <begin position="829"/>
        <end position="850"/>
    </location>
</feature>
<evidence type="ECO:0000313" key="13">
    <source>
        <dbReference type="Proteomes" id="UP000027195"/>
    </source>
</evidence>
<dbReference type="PANTHER" id="PTHR24223:SF356">
    <property type="entry name" value="ATP-BINDING CASSETTE TRANSPORTER ABC4"/>
    <property type="match status" value="1"/>
</dbReference>
<evidence type="ECO:0000256" key="9">
    <source>
        <dbReference type="SAM" id="Phobius"/>
    </source>
</evidence>
<feature type="transmembrane region" description="Helical" evidence="9">
    <location>
        <begin position="33"/>
        <end position="50"/>
    </location>
</feature>
<dbReference type="CDD" id="cd03250">
    <property type="entry name" value="ABCC_MRP_domain1"/>
    <property type="match status" value="1"/>
</dbReference>
<evidence type="ECO:0000259" key="11">
    <source>
        <dbReference type="PROSITE" id="PS50929"/>
    </source>
</evidence>
<dbReference type="InterPro" id="IPR011527">
    <property type="entry name" value="ABC1_TM_dom"/>
</dbReference>
<feature type="domain" description="ABC transmembrane type-1" evidence="11">
    <location>
        <begin position="178"/>
        <end position="416"/>
    </location>
</feature>
<dbReference type="SUPFAM" id="SSF90123">
    <property type="entry name" value="ABC transporter transmembrane region"/>
    <property type="match status" value="2"/>
</dbReference>
<feature type="domain" description="ABC transmembrane type-1" evidence="11">
    <location>
        <begin position="793"/>
        <end position="1068"/>
    </location>
</feature>
<dbReference type="FunCoup" id="A0A067N8F4">
    <property type="interactions" value="40"/>
</dbReference>
<sequence>FTEIIAYITQGYTVLLSVLSFISHPRASVTRNPNGHLVLLLSSSFVVFLCRDIWPLCKFGGVSQDILADKLTSRLAILTVAGVIIPLFIPRPYAPLDPQQPAEPIPEQTSSLFSLAFFTFLNPFVYSSSKVLPPLADYDQAGVLVARSFPSVSPQSNPYKEHLFWRLMDVFYKEYTMMTLMVIVRAGASFISPLGVNRLLNYLETDGEGTTVKPWFWIATLFLGPVISSSALQTYNHIGTRMQVQLEGILTHLILQHALRIRIQEEPSDSKASEKSDTTPSNLVGKILNLQSSDLKSIMGGIDFVYAFLHGPLHLIVCICFLYAVLGWSSLIGLTVMFFSGPFAAQLAQDANNVQNERMKMSDARVKTVTETLSVIRMIKMFAWEPKMKAQIAEKRDEELGCMARWYRAALMILGFKLPRHLQTLVMKQELTASRVFSAIAGFELLRVQLQSGGALAGGCIQARVSLDRLNDFLNNTEVVDGLTDKSQPPAEFAVHQTKNAIGFHDASFSWHRSCALIPSTEHFDLRIDGDLLFQRGRLNLVTGQTGSGKTSLLMALLGEMRFYALNSESWFSLPRRGGVAYAAQESWIQSASIKENIVFDLPFDAMRYKQVLHQCALEHDLATLPNGDATMVGDKGVILSGGQKARVSLARAMYSTAEVVLLDDVLSALDIRTAQWVVQKCLLGDLAKGRTFIIVANNVEMLRPFSHFIVSLRGGRVVSREVNDVVRPTTESPSPLSYPDPDSAFKLKGSKEARQVENGKTEAAQITGGRIPWPALKLYLLSHGGFWFWSTLLGGILCSDALVVAQTYFLAFWASAYDQGVVPASRYIALYVLIVLAGIAAYASTFYFFTRGSLRASQRIHARLADSVMGTTLRWLETVPQGQVITRFTHDLHVMDSSMAFLLENLIEMTLALMLKFGTLVFINPSFVIPAGLCVALAGAWIGQVFIASQRPVKQAMNDARSPLTSHLAAAMGGLVSIRAYGAQDAFKAQSLQLIDKYSRPARVFYLLNRWIEIRMDLLSGTFAAALAAYLVYGVHATSSNIGFSLNMAMSASGMILGWIKLFNDFQVQGTSLERIHEYINIEQESKGSVTRDPPAYWPSSGSLVVEGLSARYSAEGPDVLQNISFEVRSGERIGVVGRTGCGKSSLALALLRMMPTAGRVQFDSLDTNGLDLDAVRSNITIIPQQPELLSGTLRQNLDPFSEHGDAVLMEALHVSGLFSLHIEDGKSRMDLDSRISGGGGNLSLGQRQIIALARAVVRQSKTDSLIQTSIRERLEGTTVITIAHRLRTVMDADRVLVLDGGNVVEYDTPHALLLRDQGLFKSMVEASNERLQLYEMALK</sequence>
<feature type="transmembrane region" description="Helical" evidence="9">
    <location>
        <begin position="71"/>
        <end position="89"/>
    </location>
</feature>
<organism evidence="12 13">
    <name type="scientific">Botryobasidium botryosum (strain FD-172 SS1)</name>
    <dbReference type="NCBI Taxonomy" id="930990"/>
    <lineage>
        <taxon>Eukaryota</taxon>
        <taxon>Fungi</taxon>
        <taxon>Dikarya</taxon>
        <taxon>Basidiomycota</taxon>
        <taxon>Agaricomycotina</taxon>
        <taxon>Agaricomycetes</taxon>
        <taxon>Cantharellales</taxon>
        <taxon>Botryobasidiaceae</taxon>
        <taxon>Botryobasidium</taxon>
    </lineage>
</organism>
<gene>
    <name evidence="12" type="ORF">BOTBODRAFT_100859</name>
</gene>
<evidence type="ECO:0000313" key="12">
    <source>
        <dbReference type="EMBL" id="KDQ20377.1"/>
    </source>
</evidence>
<feature type="transmembrane region" description="Helical" evidence="9">
    <location>
        <begin position="215"/>
        <end position="235"/>
    </location>
</feature>
<dbReference type="InterPro" id="IPR036640">
    <property type="entry name" value="ABC1_TM_sf"/>
</dbReference>
<dbReference type="InterPro" id="IPR050173">
    <property type="entry name" value="ABC_transporter_C-like"/>
</dbReference>
<dbReference type="SMART" id="SM00382">
    <property type="entry name" value="AAA"/>
    <property type="match status" value="2"/>
</dbReference>
<keyword evidence="13" id="KW-1185">Reference proteome</keyword>
<dbReference type="Gene3D" id="3.40.50.300">
    <property type="entry name" value="P-loop containing nucleotide triphosphate hydrolases"/>
    <property type="match status" value="2"/>
</dbReference>
<feature type="transmembrane region" description="Helical" evidence="9">
    <location>
        <begin position="903"/>
        <end position="924"/>
    </location>
</feature>
<dbReference type="Pfam" id="PF00005">
    <property type="entry name" value="ABC_tran"/>
    <property type="match status" value="2"/>
</dbReference>
<evidence type="ECO:0000256" key="5">
    <source>
        <dbReference type="ARBA" id="ARBA00022741"/>
    </source>
</evidence>
<dbReference type="PROSITE" id="PS00211">
    <property type="entry name" value="ABC_TRANSPORTER_1"/>
    <property type="match status" value="1"/>
</dbReference>
<protein>
    <recommendedName>
        <fullName evidence="14">P-loop containing nucleoside triphosphate hydrolase protein</fullName>
    </recommendedName>
</protein>
<feature type="domain" description="ABC transporter" evidence="10">
    <location>
        <begin position="502"/>
        <end position="740"/>
    </location>
</feature>
<keyword evidence="7 9" id="KW-1133">Transmembrane helix</keyword>
<dbReference type="GO" id="GO:0005524">
    <property type="term" value="F:ATP binding"/>
    <property type="evidence" value="ECO:0007669"/>
    <property type="project" value="UniProtKB-KW"/>
</dbReference>
<dbReference type="STRING" id="930990.A0A067N8F4"/>
<evidence type="ECO:0000256" key="2">
    <source>
        <dbReference type="ARBA" id="ARBA00022448"/>
    </source>
</evidence>
<evidence type="ECO:0000256" key="3">
    <source>
        <dbReference type="ARBA" id="ARBA00022692"/>
    </source>
</evidence>
<feature type="non-terminal residue" evidence="12">
    <location>
        <position position="1"/>
    </location>
</feature>
<dbReference type="Proteomes" id="UP000027195">
    <property type="component" value="Unassembled WGS sequence"/>
</dbReference>
<accession>A0A067N8F4</accession>
<comment type="subcellular location">
    <subcellularLocation>
        <location evidence="1">Membrane</location>
        <topology evidence="1">Multi-pass membrane protein</topology>
    </subcellularLocation>
</comment>
<evidence type="ECO:0000259" key="10">
    <source>
        <dbReference type="PROSITE" id="PS50893"/>
    </source>
</evidence>
<dbReference type="CDD" id="cd18596">
    <property type="entry name" value="ABC_6TM_VMR1_D1_like"/>
    <property type="match status" value="1"/>
</dbReference>
<feature type="domain" description="ABC transporter" evidence="10">
    <location>
        <begin position="1105"/>
        <end position="1327"/>
    </location>
</feature>
<evidence type="ECO:0000256" key="8">
    <source>
        <dbReference type="ARBA" id="ARBA00023136"/>
    </source>
</evidence>
<feature type="transmembrane region" description="Helical" evidence="9">
    <location>
        <begin position="175"/>
        <end position="195"/>
    </location>
</feature>
<keyword evidence="3 9" id="KW-0812">Transmembrane</keyword>
<name>A0A067N8F4_BOTB1</name>
<evidence type="ECO:0000256" key="1">
    <source>
        <dbReference type="ARBA" id="ARBA00004141"/>
    </source>
</evidence>
<feature type="transmembrane region" description="Helical" evidence="9">
    <location>
        <begin position="304"/>
        <end position="325"/>
    </location>
</feature>
<dbReference type="PROSITE" id="PS50929">
    <property type="entry name" value="ABC_TM1F"/>
    <property type="match status" value="2"/>
</dbReference>
<dbReference type="Gene3D" id="1.20.1560.10">
    <property type="entry name" value="ABC transporter type 1, transmembrane domain"/>
    <property type="match status" value="2"/>
</dbReference>
<feature type="transmembrane region" description="Helical" evidence="9">
    <location>
        <begin position="787"/>
        <end position="817"/>
    </location>
</feature>
<dbReference type="InParanoid" id="A0A067N8F4"/>
<dbReference type="GO" id="GO:0140359">
    <property type="term" value="F:ABC-type transporter activity"/>
    <property type="evidence" value="ECO:0007669"/>
    <property type="project" value="InterPro"/>
</dbReference>
<dbReference type="FunFam" id="1.20.1560.10:FF:000013">
    <property type="entry name" value="ABC transporter C family member 2"/>
    <property type="match status" value="1"/>
</dbReference>
<dbReference type="PROSITE" id="PS50893">
    <property type="entry name" value="ABC_TRANSPORTER_2"/>
    <property type="match status" value="2"/>
</dbReference>
<dbReference type="Pfam" id="PF00664">
    <property type="entry name" value="ABC_membrane"/>
    <property type="match status" value="2"/>
</dbReference>
<dbReference type="EMBL" id="KL198017">
    <property type="protein sequence ID" value="KDQ20377.1"/>
    <property type="molecule type" value="Genomic_DNA"/>
</dbReference>
<keyword evidence="6" id="KW-0067">ATP-binding</keyword>
<feature type="transmembrane region" description="Helical" evidence="9">
    <location>
        <begin position="331"/>
        <end position="351"/>
    </location>
</feature>
<evidence type="ECO:0000256" key="4">
    <source>
        <dbReference type="ARBA" id="ARBA00022737"/>
    </source>
</evidence>
<evidence type="ECO:0008006" key="14">
    <source>
        <dbReference type="Google" id="ProtNLM"/>
    </source>
</evidence>
<evidence type="ECO:0000256" key="6">
    <source>
        <dbReference type="ARBA" id="ARBA00022840"/>
    </source>
</evidence>
<dbReference type="FunFam" id="3.40.50.300:FF:000163">
    <property type="entry name" value="Multidrug resistance-associated protein member 4"/>
    <property type="match status" value="1"/>
</dbReference>
<dbReference type="OrthoDB" id="6500128at2759"/>
<evidence type="ECO:0000256" key="7">
    <source>
        <dbReference type="ARBA" id="ARBA00022989"/>
    </source>
</evidence>
<dbReference type="InterPro" id="IPR003439">
    <property type="entry name" value="ABC_transporter-like_ATP-bd"/>
</dbReference>
<keyword evidence="5" id="KW-0547">Nucleotide-binding</keyword>
<dbReference type="GO" id="GO:0016020">
    <property type="term" value="C:membrane"/>
    <property type="evidence" value="ECO:0007669"/>
    <property type="project" value="UniProtKB-SubCell"/>
</dbReference>
<proteinExistence type="predicted"/>
<dbReference type="HOGENOM" id="CLU_000604_27_6_1"/>
<keyword evidence="8 9" id="KW-0472">Membrane</keyword>
<feature type="transmembrane region" description="Helical" evidence="9">
    <location>
        <begin position="930"/>
        <end position="949"/>
    </location>
</feature>
<dbReference type="GO" id="GO:0016887">
    <property type="term" value="F:ATP hydrolysis activity"/>
    <property type="evidence" value="ECO:0007669"/>
    <property type="project" value="InterPro"/>
</dbReference>
<dbReference type="PANTHER" id="PTHR24223">
    <property type="entry name" value="ATP-BINDING CASSETTE SUB-FAMILY C"/>
    <property type="match status" value="1"/>
</dbReference>
<dbReference type="SUPFAM" id="SSF52540">
    <property type="entry name" value="P-loop containing nucleoside triphosphate hydrolases"/>
    <property type="match status" value="2"/>
</dbReference>
<dbReference type="InterPro" id="IPR017871">
    <property type="entry name" value="ABC_transporter-like_CS"/>
</dbReference>
<keyword evidence="2" id="KW-0813">Transport</keyword>
<dbReference type="CDD" id="cd18604">
    <property type="entry name" value="ABC_6TM_VMR1_D2_like"/>
    <property type="match status" value="1"/>
</dbReference>
<dbReference type="InterPro" id="IPR027417">
    <property type="entry name" value="P-loop_NTPase"/>
</dbReference>
<reference evidence="13" key="1">
    <citation type="journal article" date="2014" name="Proc. Natl. Acad. Sci. U.S.A.">
        <title>Extensive sampling of basidiomycete genomes demonstrates inadequacy of the white-rot/brown-rot paradigm for wood decay fungi.</title>
        <authorList>
            <person name="Riley R."/>
            <person name="Salamov A.A."/>
            <person name="Brown D.W."/>
            <person name="Nagy L.G."/>
            <person name="Floudas D."/>
            <person name="Held B.W."/>
            <person name="Levasseur A."/>
            <person name="Lombard V."/>
            <person name="Morin E."/>
            <person name="Otillar R."/>
            <person name="Lindquist E.A."/>
            <person name="Sun H."/>
            <person name="LaButti K.M."/>
            <person name="Schmutz J."/>
            <person name="Jabbour D."/>
            <person name="Luo H."/>
            <person name="Baker S.E."/>
            <person name="Pisabarro A.G."/>
            <person name="Walton J.D."/>
            <person name="Blanchette R.A."/>
            <person name="Henrissat B."/>
            <person name="Martin F."/>
            <person name="Cullen D."/>
            <person name="Hibbett D.S."/>
            <person name="Grigoriev I.V."/>
        </authorList>
    </citation>
    <scope>NUCLEOTIDE SEQUENCE [LARGE SCALE GENOMIC DNA]</scope>
    <source>
        <strain evidence="13">FD-172 SS1</strain>
    </source>
</reference>
<feature type="transmembrane region" description="Helical" evidence="9">
    <location>
        <begin position="1019"/>
        <end position="1037"/>
    </location>
</feature>